<evidence type="ECO:0000313" key="1">
    <source>
        <dbReference type="EMBL" id="MBP2034106.1"/>
    </source>
</evidence>
<dbReference type="NCBIfam" id="NF047593">
    <property type="entry name" value="IS66_ISAeme5_TnpA"/>
    <property type="match status" value="1"/>
</dbReference>
<proteinExistence type="predicted"/>
<evidence type="ECO:0000313" key="2">
    <source>
        <dbReference type="Proteomes" id="UP001519307"/>
    </source>
</evidence>
<name>A0ABS4KX79_9CLOT</name>
<keyword evidence="2" id="KW-1185">Reference proteome</keyword>
<gene>
    <name evidence="1" type="ORF">J2Z42_002833</name>
</gene>
<accession>A0ABS4KX79</accession>
<dbReference type="RefSeq" id="WP_209703338.1">
    <property type="nucleotide sequence ID" value="NZ_JAGGLM010000032.1"/>
</dbReference>
<organism evidence="1 2">
    <name type="scientific">Clostridium algifaecis</name>
    <dbReference type="NCBI Taxonomy" id="1472040"/>
    <lineage>
        <taxon>Bacteria</taxon>
        <taxon>Bacillati</taxon>
        <taxon>Bacillota</taxon>
        <taxon>Clostridia</taxon>
        <taxon>Eubacteriales</taxon>
        <taxon>Clostridiaceae</taxon>
        <taxon>Clostridium</taxon>
    </lineage>
</organism>
<dbReference type="Proteomes" id="UP001519307">
    <property type="component" value="Unassembled WGS sequence"/>
</dbReference>
<protein>
    <submittedName>
        <fullName evidence="1">Transposase</fullName>
    </submittedName>
</protein>
<sequence length="118" mass="14135">MDKITHKMRLDYWMPIISKCHKSGMSVRAWCIQNNINEKKFYYWQRRIREEVFKTLKRNESENQAYFVQLPIHNNTLKNIPSFKPDIVIHIQDNVLEISNTVSEELLSKVLKVISDVK</sequence>
<reference evidence="1 2" key="1">
    <citation type="submission" date="2021-03" db="EMBL/GenBank/DDBJ databases">
        <title>Genomic Encyclopedia of Type Strains, Phase IV (KMG-IV): sequencing the most valuable type-strain genomes for metagenomic binning, comparative biology and taxonomic classification.</title>
        <authorList>
            <person name="Goeker M."/>
        </authorList>
    </citation>
    <scope>NUCLEOTIDE SEQUENCE [LARGE SCALE GENOMIC DNA]</scope>
    <source>
        <strain evidence="1 2">DSM 28783</strain>
    </source>
</reference>
<dbReference type="EMBL" id="JAGGLM010000032">
    <property type="protein sequence ID" value="MBP2034106.1"/>
    <property type="molecule type" value="Genomic_DNA"/>
</dbReference>
<comment type="caution">
    <text evidence="1">The sequence shown here is derived from an EMBL/GenBank/DDBJ whole genome shotgun (WGS) entry which is preliminary data.</text>
</comment>